<dbReference type="InterPro" id="IPR000064">
    <property type="entry name" value="NLP_P60_dom"/>
</dbReference>
<evidence type="ECO:0000256" key="6">
    <source>
        <dbReference type="SAM" id="SignalP"/>
    </source>
</evidence>
<dbReference type="InterPro" id="IPR038765">
    <property type="entry name" value="Papain-like_cys_pep_sf"/>
</dbReference>
<comment type="similarity">
    <text evidence="1">Belongs to the peptidase C40 family.</text>
</comment>
<dbReference type="AlphaFoldDB" id="A0A1M4X903"/>
<dbReference type="GO" id="GO:0008234">
    <property type="term" value="F:cysteine-type peptidase activity"/>
    <property type="evidence" value="ECO:0007669"/>
    <property type="project" value="UniProtKB-KW"/>
</dbReference>
<evidence type="ECO:0000256" key="4">
    <source>
        <dbReference type="ARBA" id="ARBA00022807"/>
    </source>
</evidence>
<dbReference type="EMBL" id="FQVL01000004">
    <property type="protein sequence ID" value="SHE89937.1"/>
    <property type="molecule type" value="Genomic_DNA"/>
</dbReference>
<evidence type="ECO:0000256" key="1">
    <source>
        <dbReference type="ARBA" id="ARBA00007074"/>
    </source>
</evidence>
<dbReference type="InterPro" id="IPR051202">
    <property type="entry name" value="Peptidase_C40"/>
</dbReference>
<dbReference type="Proteomes" id="UP000184476">
    <property type="component" value="Unassembled WGS sequence"/>
</dbReference>
<accession>A0A1M4X903</accession>
<reference evidence="8 9" key="1">
    <citation type="submission" date="2016-11" db="EMBL/GenBank/DDBJ databases">
        <authorList>
            <person name="Jaros S."/>
            <person name="Januszkiewicz K."/>
            <person name="Wedrychowicz H."/>
        </authorList>
    </citation>
    <scope>NUCLEOTIDE SEQUENCE [LARGE SCALE GENOMIC DNA]</scope>
    <source>
        <strain evidence="8 9">DSM 44666</strain>
    </source>
</reference>
<dbReference type="SUPFAM" id="SSF54001">
    <property type="entry name" value="Cysteine proteinases"/>
    <property type="match status" value="1"/>
</dbReference>
<feature type="chain" id="PRO_5012770369" evidence="6">
    <location>
        <begin position="22"/>
        <end position="322"/>
    </location>
</feature>
<evidence type="ECO:0000256" key="3">
    <source>
        <dbReference type="ARBA" id="ARBA00022801"/>
    </source>
</evidence>
<evidence type="ECO:0000313" key="8">
    <source>
        <dbReference type="EMBL" id="SHE89937.1"/>
    </source>
</evidence>
<dbReference type="Gene3D" id="3.90.1720.10">
    <property type="entry name" value="endopeptidase domain like (from Nostoc punctiforme)"/>
    <property type="match status" value="1"/>
</dbReference>
<protein>
    <submittedName>
        <fullName evidence="8">NlpC/P60 family protein</fullName>
    </submittedName>
</protein>
<proteinExistence type="inferred from homology"/>
<keyword evidence="3" id="KW-0378">Hydrolase</keyword>
<feature type="compositionally biased region" description="Polar residues" evidence="5">
    <location>
        <begin position="66"/>
        <end position="101"/>
    </location>
</feature>
<evidence type="ECO:0000256" key="5">
    <source>
        <dbReference type="SAM" id="MobiDB-lite"/>
    </source>
</evidence>
<dbReference type="PANTHER" id="PTHR47053">
    <property type="entry name" value="MUREIN DD-ENDOPEPTIDASE MEPH-RELATED"/>
    <property type="match status" value="1"/>
</dbReference>
<keyword evidence="4" id="KW-0788">Thiol protease</keyword>
<name>A0A1M4X903_9BACL</name>
<keyword evidence="6" id="KW-0732">Signal</keyword>
<dbReference type="PROSITE" id="PS51935">
    <property type="entry name" value="NLPC_P60"/>
    <property type="match status" value="1"/>
</dbReference>
<organism evidence="8 9">
    <name type="scientific">Seinonella peptonophila</name>
    <dbReference type="NCBI Taxonomy" id="112248"/>
    <lineage>
        <taxon>Bacteria</taxon>
        <taxon>Bacillati</taxon>
        <taxon>Bacillota</taxon>
        <taxon>Bacilli</taxon>
        <taxon>Bacillales</taxon>
        <taxon>Thermoactinomycetaceae</taxon>
        <taxon>Seinonella</taxon>
    </lineage>
</organism>
<evidence type="ECO:0000259" key="7">
    <source>
        <dbReference type="PROSITE" id="PS51935"/>
    </source>
</evidence>
<feature type="signal peptide" evidence="6">
    <location>
        <begin position="1"/>
        <end position="21"/>
    </location>
</feature>
<dbReference type="RefSeq" id="WP_073154581.1">
    <property type="nucleotide sequence ID" value="NZ_FQVL01000004.1"/>
</dbReference>
<evidence type="ECO:0000256" key="2">
    <source>
        <dbReference type="ARBA" id="ARBA00022670"/>
    </source>
</evidence>
<dbReference type="GO" id="GO:0006508">
    <property type="term" value="P:proteolysis"/>
    <property type="evidence" value="ECO:0007669"/>
    <property type="project" value="UniProtKB-KW"/>
</dbReference>
<keyword evidence="2" id="KW-0645">Protease</keyword>
<dbReference type="PANTHER" id="PTHR47053:SF1">
    <property type="entry name" value="MUREIN DD-ENDOPEPTIDASE MEPH-RELATED"/>
    <property type="match status" value="1"/>
</dbReference>
<feature type="compositionally biased region" description="Basic and acidic residues" evidence="5">
    <location>
        <begin position="131"/>
        <end position="188"/>
    </location>
</feature>
<feature type="domain" description="NlpC/P60" evidence="7">
    <location>
        <begin position="179"/>
        <end position="320"/>
    </location>
</feature>
<keyword evidence="9" id="KW-1185">Reference proteome</keyword>
<evidence type="ECO:0000313" key="9">
    <source>
        <dbReference type="Proteomes" id="UP000184476"/>
    </source>
</evidence>
<sequence length="322" mass="35630">MKKKIAFFSMLAMLWPVSVFANPIFVNTPSDQQFSAYTVGNESNTDPYYLSGGQSLDSLMTGDQSGLVQSYGQENGNGTFSIPPSSEQTPIVLTENGQPVNMDNPYEDGFQGDSGAPEGSGTKGDQGEQPTNKDKDPKGQDKDPKGQDKDPKGQDKDPKSQDKDPKSQDKDPKTKKENTFSKKDVADLKKNYTNNGKIDYKMGGNKKPTENQQGVLDCSSFVQWAMKKYQGISLPRQTDEQYLNTKGKTVKDPKDLKRGDLVFFKNTYNCSDCRKGITHVGIYIGKGKFIHNSSGKGQATVSNLNNPYYKQHYYGGKTVKKK</sequence>
<gene>
    <name evidence="8" type="ORF">SAMN05444392_104202</name>
</gene>
<dbReference type="Pfam" id="PF00877">
    <property type="entry name" value="NLPC_P60"/>
    <property type="match status" value="1"/>
</dbReference>
<feature type="region of interest" description="Disordered" evidence="5">
    <location>
        <begin position="66"/>
        <end position="188"/>
    </location>
</feature>